<accession>A0ABN6CRL9</accession>
<evidence type="ECO:0000313" key="2">
    <source>
        <dbReference type="Proteomes" id="UP000676967"/>
    </source>
</evidence>
<proteinExistence type="predicted"/>
<dbReference type="Proteomes" id="UP000676967">
    <property type="component" value="Chromosome"/>
</dbReference>
<keyword evidence="2" id="KW-1185">Reference proteome</keyword>
<reference evidence="1 2" key="1">
    <citation type="submission" date="2020-08" db="EMBL/GenBank/DDBJ databases">
        <title>Whole genome shotgun sequence of Actinoplanes ianthinogenes NBRC 13996.</title>
        <authorList>
            <person name="Komaki H."/>
            <person name="Tamura T."/>
        </authorList>
    </citation>
    <scope>NUCLEOTIDE SEQUENCE [LARGE SCALE GENOMIC DNA]</scope>
    <source>
        <strain evidence="1 2">NBRC 13996</strain>
    </source>
</reference>
<protein>
    <recommendedName>
        <fullName evidence="3">PIN domain-containing protein</fullName>
    </recommendedName>
</protein>
<sequence length="133" mass="14197">MTDEPRTIRLVLDSSAVAGWIRGAIAVGELIAEIDDEFGAVVLPLPCLVQAAHTNGLLDADLIEVLINHPAVFLLADDPQDWLALATMRSLVDSPDRASAAFLALTCGVDVLTRDAGWYRQVGDGTMGHQFDG</sequence>
<gene>
    <name evidence="1" type="ORF">Aiant_85370</name>
</gene>
<evidence type="ECO:0008006" key="3">
    <source>
        <dbReference type="Google" id="ProtNLM"/>
    </source>
</evidence>
<name>A0ABN6CRL9_9ACTN</name>
<evidence type="ECO:0000313" key="1">
    <source>
        <dbReference type="EMBL" id="BCJ47880.1"/>
    </source>
</evidence>
<dbReference type="RefSeq" id="WP_189330233.1">
    <property type="nucleotide sequence ID" value="NZ_AP023356.1"/>
</dbReference>
<dbReference type="EMBL" id="AP023356">
    <property type="protein sequence ID" value="BCJ47880.1"/>
    <property type="molecule type" value="Genomic_DNA"/>
</dbReference>
<organism evidence="1 2">
    <name type="scientific">Actinoplanes ianthinogenes</name>
    <dbReference type="NCBI Taxonomy" id="122358"/>
    <lineage>
        <taxon>Bacteria</taxon>
        <taxon>Bacillati</taxon>
        <taxon>Actinomycetota</taxon>
        <taxon>Actinomycetes</taxon>
        <taxon>Micromonosporales</taxon>
        <taxon>Micromonosporaceae</taxon>
        <taxon>Actinoplanes</taxon>
    </lineage>
</organism>